<dbReference type="EMBL" id="BAAAZA010000001">
    <property type="protein sequence ID" value="GAA3845407.1"/>
    <property type="molecule type" value="Genomic_DNA"/>
</dbReference>
<evidence type="ECO:0000313" key="2">
    <source>
        <dbReference type="EMBL" id="GAA3845407.1"/>
    </source>
</evidence>
<dbReference type="Proteomes" id="UP001501563">
    <property type="component" value="Unassembled WGS sequence"/>
</dbReference>
<reference evidence="3" key="1">
    <citation type="journal article" date="2019" name="Int. J. Syst. Evol. Microbiol.">
        <title>The Global Catalogue of Microorganisms (GCM) 10K type strain sequencing project: providing services to taxonomists for standard genome sequencing and annotation.</title>
        <authorList>
            <consortium name="The Broad Institute Genomics Platform"/>
            <consortium name="The Broad Institute Genome Sequencing Center for Infectious Disease"/>
            <person name="Wu L."/>
            <person name="Ma J."/>
        </authorList>
    </citation>
    <scope>NUCLEOTIDE SEQUENCE [LARGE SCALE GENOMIC DNA]</scope>
    <source>
        <strain evidence="3">JCM 16578</strain>
    </source>
</reference>
<sequence>MFRRTDRAAWLRWTTVAATVGAVTSAGVSATAADEHTPVDCRGNPSALQPAIAAAAQGATLSVRGRCIGPFTIGKSLTLVGRGQAVLDGNRAGTAVTISGAVHVRLNRLTVTGGQGSKGGGILNAGGALTMDHSTVTRNTSSSTGGGIRNEGTLTVQFSSVHDNTARTLGGGLDNVGPGGRLLVIRSTVHHNTSDQVDGGGIFNDGTATVDFSVVSGNRAPVGSGGGIRDTGVSGRLTLNGTVVRDNTAAGVGGGVSVGAPAVATLNHSQVRNNSAGTAGGGINVDGGALTVKRTRVVGNTPNNCAPTGAVPGCIG</sequence>
<feature type="chain" id="PRO_5047359386" description="Right handed beta helix domain-containing protein" evidence="1">
    <location>
        <begin position="33"/>
        <end position="316"/>
    </location>
</feature>
<dbReference type="RefSeq" id="WP_345545558.1">
    <property type="nucleotide sequence ID" value="NZ_BAAAZA010000001.1"/>
</dbReference>
<keyword evidence="3" id="KW-1185">Reference proteome</keyword>
<comment type="caution">
    <text evidence="2">The sequence shown here is derived from an EMBL/GenBank/DDBJ whole genome shotgun (WGS) entry which is preliminary data.</text>
</comment>
<organism evidence="2 3">
    <name type="scientific">Streptomyces lannensis</name>
    <dbReference type="NCBI Taxonomy" id="766498"/>
    <lineage>
        <taxon>Bacteria</taxon>
        <taxon>Bacillati</taxon>
        <taxon>Actinomycetota</taxon>
        <taxon>Actinomycetes</taxon>
        <taxon>Kitasatosporales</taxon>
        <taxon>Streptomycetaceae</taxon>
        <taxon>Streptomyces</taxon>
    </lineage>
</organism>
<evidence type="ECO:0000256" key="1">
    <source>
        <dbReference type="SAM" id="SignalP"/>
    </source>
</evidence>
<proteinExistence type="predicted"/>
<dbReference type="Gene3D" id="2.160.20.10">
    <property type="entry name" value="Single-stranded right-handed beta-helix, Pectin lyase-like"/>
    <property type="match status" value="1"/>
</dbReference>
<protein>
    <recommendedName>
        <fullName evidence="4">Right handed beta helix domain-containing protein</fullName>
    </recommendedName>
</protein>
<keyword evidence="1" id="KW-0732">Signal</keyword>
<feature type="signal peptide" evidence="1">
    <location>
        <begin position="1"/>
        <end position="32"/>
    </location>
</feature>
<dbReference type="InterPro" id="IPR012334">
    <property type="entry name" value="Pectin_lyas_fold"/>
</dbReference>
<dbReference type="SUPFAM" id="SSF51126">
    <property type="entry name" value="Pectin lyase-like"/>
    <property type="match status" value="1"/>
</dbReference>
<evidence type="ECO:0000313" key="3">
    <source>
        <dbReference type="Proteomes" id="UP001501563"/>
    </source>
</evidence>
<evidence type="ECO:0008006" key="4">
    <source>
        <dbReference type="Google" id="ProtNLM"/>
    </source>
</evidence>
<dbReference type="InterPro" id="IPR011050">
    <property type="entry name" value="Pectin_lyase_fold/virulence"/>
</dbReference>
<gene>
    <name evidence="2" type="ORF">GCM10022207_02660</name>
</gene>
<accession>A0ABP7JHS9</accession>
<name>A0ABP7JHS9_9ACTN</name>